<dbReference type="SUPFAM" id="SSF141673">
    <property type="entry name" value="MOSC N-terminal domain-like"/>
    <property type="match status" value="1"/>
</dbReference>
<dbReference type="Proteomes" id="UP000076881">
    <property type="component" value="Unassembled WGS sequence"/>
</dbReference>
<dbReference type="GO" id="GO:0008265">
    <property type="term" value="F:molybdenum cofactor sulfurtransferase activity"/>
    <property type="evidence" value="ECO:0007669"/>
    <property type="project" value="UniProtKB-UniRule"/>
</dbReference>
<comment type="similarity">
    <text evidence="4">Belongs to the class-V pyridoxal-phosphate-dependent aminotransferase family. MOCOS subfamily.</text>
</comment>
<keyword evidence="8" id="KW-1185">Reference proteome</keyword>
<sequence>MDSKTEGYNEAIEQLRDTQFPMLKDSIYLDHAGTTVPSKALMDAFASELTSVLYGNPHSGSLPSQLSTDQVDDVRLRLLEFFNADSDEYDLVFVANATAGVKLVLDGLRSIPGGFNYAYHQACHTSLVGVREEAKHSVCLNDEQVEGWINGDSLLADDQSSTAMFSYTAQSHMDGQRYPMSWARDIKAAHQAYILLDAASLGATSRLDMSHPDFSADFVVLSLYKIFGFPDLGVLLVRKSAEHLFDKRKYFGGGTVDMVVAGKEQWHARKTGFLHERLEDGTLPFHNIIAAGVALTTHKSLFGSMDQVSRHTEYLTRRLHNGLEKLQHGNGRLVCTLYTPSRASQPTGPVVSFNIRSSLGAWIPLGEFEKLAIINKIHIRTGGLCNPGGIAAALDLQPWEMKKNFSAGFRCGLDNEIMNGKPVGVIRASFGAMSVEADVDGFLDFMEEFFVEANTPQLLEDVSMSANSIGKPPLRVKSITVYPIKSCGGFIVPAGTNWPIRSEGLAWDREWCLLHKGSGQALSQKRYPRMALIRPTLDFDAGILRIDCKGSLRSVSVPLSADPSHLEVEARQTKSRVCGEEITAQMYKSEELNDFFLKALGVPCVLARFPPGGRGLGSRLNKAKMQKHQQPDRVKRLLPGSFPEDVPSPPDSDSEQQRVQTKILLANESPILMIHSASVDALNEAIAQHGGPLATTAAFRANVVLEGSQGSDNWDRRPAYSEDSWRKVRIGDQNFSLLGACRRCQMVCVDQETGERKQEPLATLSKTRRFDGKIYFGAHMKHDEAECPSEANQHPTIRVGARVIVDG</sequence>
<dbReference type="EMBL" id="AZHF01000001">
    <property type="protein sequence ID" value="OAA80603.1"/>
    <property type="molecule type" value="Genomic_DNA"/>
</dbReference>
<dbReference type="SUPFAM" id="SSF53383">
    <property type="entry name" value="PLP-dependent transferases"/>
    <property type="match status" value="1"/>
</dbReference>
<evidence type="ECO:0000256" key="3">
    <source>
        <dbReference type="ARBA" id="ARBA00023150"/>
    </source>
</evidence>
<feature type="region of interest" description="Disordered" evidence="5">
    <location>
        <begin position="624"/>
        <end position="657"/>
    </location>
</feature>
<feature type="domain" description="MOSC" evidence="6">
    <location>
        <begin position="636"/>
        <end position="807"/>
    </location>
</feature>
<dbReference type="InterPro" id="IPR000192">
    <property type="entry name" value="Aminotrans_V_dom"/>
</dbReference>
<evidence type="ECO:0000259" key="6">
    <source>
        <dbReference type="PROSITE" id="PS51340"/>
    </source>
</evidence>
<proteinExistence type="inferred from homology"/>
<dbReference type="GO" id="GO:0006777">
    <property type="term" value="P:Mo-molybdopterin cofactor biosynthetic process"/>
    <property type="evidence" value="ECO:0007669"/>
    <property type="project" value="UniProtKB-UniRule"/>
</dbReference>
<comment type="catalytic activity">
    <reaction evidence="4">
        <text>Mo-molybdopterin + L-cysteine + AH2 = thio-Mo-molybdopterin + L-alanine + A + H2O</text>
        <dbReference type="Rhea" id="RHEA:42636"/>
        <dbReference type="ChEBI" id="CHEBI:13193"/>
        <dbReference type="ChEBI" id="CHEBI:15377"/>
        <dbReference type="ChEBI" id="CHEBI:17499"/>
        <dbReference type="ChEBI" id="CHEBI:35235"/>
        <dbReference type="ChEBI" id="CHEBI:57972"/>
        <dbReference type="ChEBI" id="CHEBI:71302"/>
        <dbReference type="ChEBI" id="CHEBI:82685"/>
        <dbReference type="EC" id="2.8.1.9"/>
    </reaction>
</comment>
<comment type="caution">
    <text evidence="7">The sequence shown here is derived from an EMBL/GenBank/DDBJ whole genome shotgun (WGS) entry which is preliminary data.</text>
</comment>
<evidence type="ECO:0000313" key="8">
    <source>
        <dbReference type="Proteomes" id="UP000076881"/>
    </source>
</evidence>
<feature type="active site" evidence="4">
    <location>
        <position position="385"/>
    </location>
</feature>
<gene>
    <name evidence="4" type="primary">hxB</name>
    <name evidence="7" type="ORF">LEL_00148</name>
</gene>
<keyword evidence="2 4" id="KW-0663">Pyridoxal phosphate</keyword>
<evidence type="ECO:0000256" key="1">
    <source>
        <dbReference type="ARBA" id="ARBA00022679"/>
    </source>
</evidence>
<keyword evidence="3 4" id="KW-0501">Molybdenum cofactor biosynthesis</keyword>
<protein>
    <recommendedName>
        <fullName evidence="4">Molybdenum cofactor sulfurase</fullName>
        <shortName evidence="4">MCS</shortName>
        <shortName evidence="4">MOS</shortName>
        <shortName evidence="4">MoCo sulfurase</shortName>
        <ecNumber evidence="4">2.8.1.9</ecNumber>
    </recommendedName>
    <alternativeName>
        <fullName evidence="4">Molybdenum cofactor sulfurtransferase</fullName>
    </alternativeName>
</protein>
<comment type="cofactor">
    <cofactor evidence="4">
        <name>pyridoxal 5'-phosphate</name>
        <dbReference type="ChEBI" id="CHEBI:597326"/>
    </cofactor>
</comment>
<dbReference type="GO" id="GO:0030170">
    <property type="term" value="F:pyridoxal phosphate binding"/>
    <property type="evidence" value="ECO:0007669"/>
    <property type="project" value="UniProtKB-UniRule"/>
</dbReference>
<evidence type="ECO:0000256" key="4">
    <source>
        <dbReference type="HAMAP-Rule" id="MF_03050"/>
    </source>
</evidence>
<evidence type="ECO:0000313" key="7">
    <source>
        <dbReference type="EMBL" id="OAA80603.1"/>
    </source>
</evidence>
<name>A0A168JLJ9_CORDF</name>
<dbReference type="PROSITE" id="PS51340">
    <property type="entry name" value="MOSC"/>
    <property type="match status" value="1"/>
</dbReference>
<dbReference type="Pfam" id="PF00266">
    <property type="entry name" value="Aminotran_5"/>
    <property type="match status" value="1"/>
</dbReference>
<dbReference type="AlphaFoldDB" id="A0A168JLJ9"/>
<dbReference type="OrthoDB" id="10264306at2759"/>
<dbReference type="EC" id="2.8.1.9" evidence="4"/>
<dbReference type="GO" id="GO:0030151">
    <property type="term" value="F:molybdenum ion binding"/>
    <property type="evidence" value="ECO:0007669"/>
    <property type="project" value="UniProtKB-UniRule"/>
</dbReference>
<dbReference type="Pfam" id="PF03476">
    <property type="entry name" value="MOSC_N"/>
    <property type="match status" value="1"/>
</dbReference>
<dbReference type="InterPro" id="IPR015424">
    <property type="entry name" value="PyrdxlP-dep_Trfase"/>
</dbReference>
<evidence type="ECO:0000256" key="2">
    <source>
        <dbReference type="ARBA" id="ARBA00022898"/>
    </source>
</evidence>
<dbReference type="InterPro" id="IPR015421">
    <property type="entry name" value="PyrdxlP-dep_Trfase_major"/>
</dbReference>
<dbReference type="PANTHER" id="PTHR14237">
    <property type="entry name" value="MOLYBDOPTERIN COFACTOR SULFURASE MOSC"/>
    <property type="match status" value="1"/>
</dbReference>
<keyword evidence="1 4" id="KW-0808">Transferase</keyword>
<dbReference type="InterPro" id="IPR005303">
    <property type="entry name" value="MOCOS_middle"/>
</dbReference>
<dbReference type="GO" id="GO:0016829">
    <property type="term" value="F:lyase activity"/>
    <property type="evidence" value="ECO:0007669"/>
    <property type="project" value="UniProtKB-UniRule"/>
</dbReference>
<evidence type="ECO:0000256" key="5">
    <source>
        <dbReference type="SAM" id="MobiDB-lite"/>
    </source>
</evidence>
<accession>A0A168JLJ9</accession>
<dbReference type="InterPro" id="IPR028886">
    <property type="entry name" value="MoCo_sulfurase"/>
</dbReference>
<feature type="modified residue" description="N6-(pyridoxal phosphate)lysine" evidence="4">
    <location>
        <position position="225"/>
    </location>
</feature>
<comment type="function">
    <text evidence="4">Sulfurates the molybdenum cofactor. Sulfation of molybdenum is essential for xanthine dehydrogenase (XDH) and aldehyde oxidase (ADO) enzymes in which molybdenum cofactor is liganded by 1 oxygen and 1 sulfur atom in active form.</text>
</comment>
<dbReference type="PANTHER" id="PTHR14237:SF80">
    <property type="entry name" value="MOLYBDENUM COFACTOR SULFURASE"/>
    <property type="match status" value="1"/>
</dbReference>
<dbReference type="Gene3D" id="3.40.640.10">
    <property type="entry name" value="Type I PLP-dependent aspartate aminotransferase-like (Major domain)"/>
    <property type="match status" value="1"/>
</dbReference>
<dbReference type="STRING" id="1081108.A0A168JLJ9"/>
<reference evidence="7 8" key="1">
    <citation type="journal article" date="2016" name="Genome Biol. Evol.">
        <title>Divergent and convergent evolution of fungal pathogenicity.</title>
        <authorList>
            <person name="Shang Y."/>
            <person name="Xiao G."/>
            <person name="Zheng P."/>
            <person name="Cen K."/>
            <person name="Zhan S."/>
            <person name="Wang C."/>
        </authorList>
    </citation>
    <scope>NUCLEOTIDE SEQUENCE [LARGE SCALE GENOMIC DNA]</scope>
    <source>
        <strain evidence="7 8">RCEF 1005</strain>
    </source>
</reference>
<dbReference type="InterPro" id="IPR005302">
    <property type="entry name" value="MoCF_Sase_C"/>
</dbReference>
<dbReference type="HAMAP" id="MF_03050">
    <property type="entry name" value="MOCOS"/>
    <property type="match status" value="1"/>
</dbReference>
<dbReference type="Pfam" id="PF03473">
    <property type="entry name" value="MOSC"/>
    <property type="match status" value="1"/>
</dbReference>
<organism evidence="7 8">
    <name type="scientific">Akanthomyces lecanii RCEF 1005</name>
    <dbReference type="NCBI Taxonomy" id="1081108"/>
    <lineage>
        <taxon>Eukaryota</taxon>
        <taxon>Fungi</taxon>
        <taxon>Dikarya</taxon>
        <taxon>Ascomycota</taxon>
        <taxon>Pezizomycotina</taxon>
        <taxon>Sordariomycetes</taxon>
        <taxon>Hypocreomycetidae</taxon>
        <taxon>Hypocreales</taxon>
        <taxon>Cordycipitaceae</taxon>
        <taxon>Akanthomyces</taxon>
        <taxon>Cordyceps confragosa</taxon>
    </lineage>
</organism>